<organism evidence="2 3">
    <name type="scientific">Methylosinus trichosporium (strain ATCC 35070 / NCIMB 11131 / UNIQEM 75 / OB3b)</name>
    <dbReference type="NCBI Taxonomy" id="595536"/>
    <lineage>
        <taxon>Bacteria</taxon>
        <taxon>Pseudomonadati</taxon>
        <taxon>Pseudomonadota</taxon>
        <taxon>Alphaproteobacteria</taxon>
        <taxon>Hyphomicrobiales</taxon>
        <taxon>Methylocystaceae</taxon>
        <taxon>Methylosinus</taxon>
    </lineage>
</organism>
<keyword evidence="3" id="KW-1185">Reference proteome</keyword>
<sequence length="247" mass="26055">MKKTICVVAGLMISASTAPAGTATLKRTIDETQLQGYVATPPAGWAPTRFVYGAATPIGSASPAVYAISRQSSLLETAGSNATPPTAPPPPSGLTLISLSRNVLTKENLPDAVQVKASDCNLLVYGTPDTCPALYVVARPSAALPGALVVMIIKPVLYKKSTSPKYWEYVFDPSAVGAERWLLVKDGLADKAILDLLGDESIDPSGVRVGSSEMNIPGQTFKVADPNWLLFKRQSPTVVQAYQIAPK</sequence>
<dbReference type="EMBL" id="CP023737">
    <property type="protein sequence ID" value="ATQ67291.1"/>
    <property type="molecule type" value="Genomic_DNA"/>
</dbReference>
<keyword evidence="1" id="KW-0732">Signal</keyword>
<accession>A0A2D2CX05</accession>
<reference evidence="3" key="1">
    <citation type="submission" date="2017-10" db="EMBL/GenBank/DDBJ databases">
        <title>Completed PacBio SMRT sequence of Methylosinus trichosporium OB3b reveals presence of a third large plasmid.</title>
        <authorList>
            <person name="Charles T.C."/>
            <person name="Lynch M.D.J."/>
            <person name="Heil J.R."/>
            <person name="Cheng J."/>
        </authorList>
    </citation>
    <scope>NUCLEOTIDE SEQUENCE [LARGE SCALE GENOMIC DNA]</scope>
    <source>
        <strain evidence="3">OB3b</strain>
    </source>
</reference>
<dbReference type="STRING" id="595536.GCA_000178815_04195"/>
<evidence type="ECO:0000313" key="3">
    <source>
        <dbReference type="Proteomes" id="UP000230709"/>
    </source>
</evidence>
<protein>
    <submittedName>
        <fullName evidence="2">Uncharacterized protein</fullName>
    </submittedName>
</protein>
<name>A0A2D2CX05_METT3</name>
<dbReference type="RefSeq" id="WP_003610704.1">
    <property type="nucleotide sequence ID" value="NZ_ADVE02000001.1"/>
</dbReference>
<dbReference type="KEGG" id="mtw:CQW49_04825"/>
<feature type="chain" id="PRO_5013958038" evidence="1">
    <location>
        <begin position="21"/>
        <end position="247"/>
    </location>
</feature>
<feature type="signal peptide" evidence="1">
    <location>
        <begin position="1"/>
        <end position="20"/>
    </location>
</feature>
<dbReference type="AlphaFoldDB" id="A0A2D2CX05"/>
<evidence type="ECO:0000256" key="1">
    <source>
        <dbReference type="SAM" id="SignalP"/>
    </source>
</evidence>
<evidence type="ECO:0000313" key="2">
    <source>
        <dbReference type="EMBL" id="ATQ67291.1"/>
    </source>
</evidence>
<proteinExistence type="predicted"/>
<gene>
    <name evidence="2" type="ORF">CQW49_04825</name>
</gene>
<dbReference type="Proteomes" id="UP000230709">
    <property type="component" value="Chromosome"/>
</dbReference>